<dbReference type="PANTHER" id="PTHR45138">
    <property type="entry name" value="REGULATORY COMPONENTS OF SENSORY TRANSDUCTION SYSTEM"/>
    <property type="match status" value="1"/>
</dbReference>
<dbReference type="FunFam" id="3.30.70.270:FF:000001">
    <property type="entry name" value="Diguanylate cyclase domain protein"/>
    <property type="match status" value="1"/>
</dbReference>
<dbReference type="InterPro" id="IPR043128">
    <property type="entry name" value="Rev_trsase/Diguanyl_cyclase"/>
</dbReference>
<feature type="transmembrane region" description="Helical" evidence="1">
    <location>
        <begin position="77"/>
        <end position="95"/>
    </location>
</feature>
<dbReference type="Proteomes" id="UP000076567">
    <property type="component" value="Unassembled WGS sequence"/>
</dbReference>
<dbReference type="SMART" id="SM00267">
    <property type="entry name" value="GGDEF"/>
    <property type="match status" value="1"/>
</dbReference>
<evidence type="ECO:0000313" key="3">
    <source>
        <dbReference type="EMBL" id="KZE69355.1"/>
    </source>
</evidence>
<reference evidence="4" key="1">
    <citation type="submission" date="2016-01" db="EMBL/GenBank/DDBJ databases">
        <title>Draft genome of Chromobacterium sp. F49.</title>
        <authorList>
            <person name="Hong K.W."/>
        </authorList>
    </citation>
    <scope>NUCLEOTIDE SEQUENCE [LARGE SCALE GENOMIC DNA]</scope>
    <source>
        <strain evidence="4">P7IIIA</strain>
    </source>
</reference>
<feature type="transmembrane region" description="Helical" evidence="1">
    <location>
        <begin position="52"/>
        <end position="70"/>
    </location>
</feature>
<dbReference type="PANTHER" id="PTHR45138:SF9">
    <property type="entry name" value="DIGUANYLATE CYCLASE DGCM-RELATED"/>
    <property type="match status" value="1"/>
</dbReference>
<dbReference type="RefSeq" id="WP_066236896.1">
    <property type="nucleotide sequence ID" value="NZ_LRFC01000001.1"/>
</dbReference>
<keyword evidence="1" id="KW-0472">Membrane</keyword>
<feature type="transmembrane region" description="Helical" evidence="1">
    <location>
        <begin position="123"/>
        <end position="141"/>
    </location>
</feature>
<evidence type="ECO:0000259" key="2">
    <source>
        <dbReference type="PROSITE" id="PS50887"/>
    </source>
</evidence>
<dbReference type="InterPro" id="IPR050469">
    <property type="entry name" value="Diguanylate_Cyclase"/>
</dbReference>
<comment type="caution">
    <text evidence="3">The sequence shown here is derived from an EMBL/GenBank/DDBJ whole genome shotgun (WGS) entry which is preliminary data.</text>
</comment>
<dbReference type="EMBL" id="LRFC01000001">
    <property type="protein sequence ID" value="KZE69355.1"/>
    <property type="molecule type" value="Genomic_DNA"/>
</dbReference>
<keyword evidence="1" id="KW-0812">Transmembrane</keyword>
<dbReference type="Pfam" id="PF00990">
    <property type="entry name" value="GGDEF"/>
    <property type="match status" value="1"/>
</dbReference>
<dbReference type="NCBIfam" id="TIGR00254">
    <property type="entry name" value="GGDEF"/>
    <property type="match status" value="1"/>
</dbReference>
<keyword evidence="1" id="KW-1133">Transmembrane helix</keyword>
<evidence type="ECO:0000256" key="1">
    <source>
        <dbReference type="SAM" id="Phobius"/>
    </source>
</evidence>
<dbReference type="GO" id="GO:1902201">
    <property type="term" value="P:negative regulation of bacterial-type flagellum-dependent cell motility"/>
    <property type="evidence" value="ECO:0007669"/>
    <property type="project" value="TreeGrafter"/>
</dbReference>
<feature type="transmembrane region" description="Helical" evidence="1">
    <location>
        <begin position="101"/>
        <end position="118"/>
    </location>
</feature>
<dbReference type="GO" id="GO:0043709">
    <property type="term" value="P:cell adhesion involved in single-species biofilm formation"/>
    <property type="evidence" value="ECO:0007669"/>
    <property type="project" value="TreeGrafter"/>
</dbReference>
<dbReference type="GO" id="GO:0052621">
    <property type="term" value="F:diguanylate cyclase activity"/>
    <property type="evidence" value="ECO:0007669"/>
    <property type="project" value="TreeGrafter"/>
</dbReference>
<keyword evidence="4" id="KW-1185">Reference proteome</keyword>
<organism evidence="3 4">
    <name type="scientific">Fictibacillus phosphorivorans</name>
    <dbReference type="NCBI Taxonomy" id="1221500"/>
    <lineage>
        <taxon>Bacteria</taxon>
        <taxon>Bacillati</taxon>
        <taxon>Bacillota</taxon>
        <taxon>Bacilli</taxon>
        <taxon>Bacillales</taxon>
        <taxon>Fictibacillaceae</taxon>
        <taxon>Fictibacillus</taxon>
    </lineage>
</organism>
<dbReference type="GO" id="GO:0005886">
    <property type="term" value="C:plasma membrane"/>
    <property type="evidence" value="ECO:0007669"/>
    <property type="project" value="TreeGrafter"/>
</dbReference>
<protein>
    <recommendedName>
        <fullName evidence="2">GGDEF domain-containing protein</fullName>
    </recommendedName>
</protein>
<accession>A0A165P8S7</accession>
<dbReference type="AlphaFoldDB" id="A0A165P8S7"/>
<dbReference type="CDD" id="cd01949">
    <property type="entry name" value="GGDEF"/>
    <property type="match status" value="1"/>
</dbReference>
<evidence type="ECO:0000313" key="4">
    <source>
        <dbReference type="Proteomes" id="UP000076567"/>
    </source>
</evidence>
<dbReference type="Gene3D" id="3.30.70.270">
    <property type="match status" value="1"/>
</dbReference>
<feature type="transmembrane region" description="Helical" evidence="1">
    <location>
        <begin position="21"/>
        <end position="40"/>
    </location>
</feature>
<dbReference type="SUPFAM" id="SSF55073">
    <property type="entry name" value="Nucleotide cyclase"/>
    <property type="match status" value="1"/>
</dbReference>
<gene>
    <name evidence="3" type="ORF">AWM68_03560</name>
</gene>
<dbReference type="OrthoDB" id="9759607at2"/>
<dbReference type="PROSITE" id="PS50887">
    <property type="entry name" value="GGDEF"/>
    <property type="match status" value="1"/>
</dbReference>
<dbReference type="InterPro" id="IPR029787">
    <property type="entry name" value="Nucleotide_cyclase"/>
</dbReference>
<name>A0A165P8S7_9BACL</name>
<proteinExistence type="predicted"/>
<dbReference type="InterPro" id="IPR000160">
    <property type="entry name" value="GGDEF_dom"/>
</dbReference>
<feature type="transmembrane region" description="Helical" evidence="1">
    <location>
        <begin position="153"/>
        <end position="171"/>
    </location>
</feature>
<sequence>MGKPHLPAHLNHIAWNRKILNVFWVVIFVSVCVEVMNSFLTLKPIGEFLIDYLVVPTVLLILTTLIAEYSFRTQAKYVDYIIIGAASMFSAILISVHSEMYVMYTSLFFPMLISTIYFKKKKVWLSFVLSSMIYLGISTFHPVAKELNDLMDQLSMICILITSTAICIGIMSRGYEIAKHLNKAQADHQDLMVKSTIMEKQVKTDALTGLYNHMAFYEYMDVLLLQAETYQYPVHLAVMDIDNFKKVNDTYGHGIGDIVLKRIAAAIKDNVTNDDFAARYGGEEFVVILNDINEEEAFAVLEKVRRVVQNLEHPEIEEKHVTISVGLQTYRAGMHKQAFFEGADNSLYVAKRQGKNRVIIQECNSAMQI</sequence>
<feature type="domain" description="GGDEF" evidence="2">
    <location>
        <begin position="232"/>
        <end position="363"/>
    </location>
</feature>